<dbReference type="AlphaFoldDB" id="Q2RUW3"/>
<protein>
    <recommendedName>
        <fullName evidence="3">Coenzyme PQQ synthesis D</fullName>
    </recommendedName>
</protein>
<dbReference type="EMBL" id="CP000230">
    <property type="protein sequence ID" value="ABC22082.1"/>
    <property type="molecule type" value="Genomic_DNA"/>
</dbReference>
<dbReference type="Gene3D" id="1.10.10.1150">
    <property type="entry name" value="Coenzyme PQQ synthesis protein D (PqqD)"/>
    <property type="match status" value="1"/>
</dbReference>
<proteinExistence type="predicted"/>
<sequence length="91" mass="10113">MVDLMSTVSRNKNIISAVVHEETVALSVENGMYYTFSITSHEIWRRLSSPVQVDDLCADLAEAYAADRTIIEADTVAFLNHLFSLGLIHVS</sequence>
<dbReference type="PhylomeDB" id="Q2RUW3"/>
<dbReference type="Proteomes" id="UP000001929">
    <property type="component" value="Chromosome"/>
</dbReference>
<dbReference type="Pfam" id="PF05402">
    <property type="entry name" value="PqqD"/>
    <property type="match status" value="1"/>
</dbReference>
<dbReference type="InterPro" id="IPR008792">
    <property type="entry name" value="PQQD"/>
</dbReference>
<organism evidence="1 2">
    <name type="scientific">Rhodospirillum rubrum (strain ATCC 11170 / ATH 1.1.1 / DSM 467 / LMG 4362 / NCIMB 8255 / S1)</name>
    <dbReference type="NCBI Taxonomy" id="269796"/>
    <lineage>
        <taxon>Bacteria</taxon>
        <taxon>Pseudomonadati</taxon>
        <taxon>Pseudomonadota</taxon>
        <taxon>Alphaproteobacteria</taxon>
        <taxon>Rhodospirillales</taxon>
        <taxon>Rhodospirillaceae</taxon>
        <taxon>Rhodospirillum</taxon>
    </lineage>
</organism>
<name>Q2RUW3_RHORT</name>
<dbReference type="EnsemblBacteria" id="ABC22082">
    <property type="protein sequence ID" value="ABC22082"/>
    <property type="gene ID" value="Rru_A1281"/>
</dbReference>
<evidence type="ECO:0000313" key="2">
    <source>
        <dbReference type="Proteomes" id="UP000001929"/>
    </source>
</evidence>
<gene>
    <name evidence="1" type="ordered locus">Rru_A1281</name>
</gene>
<keyword evidence="2" id="KW-1185">Reference proteome</keyword>
<accession>Q2RUW3</accession>
<dbReference type="eggNOG" id="ENOG5033BC0">
    <property type="taxonomic scope" value="Bacteria"/>
</dbReference>
<dbReference type="STRING" id="269796.Rru_A1281"/>
<dbReference type="PATRIC" id="fig|269796.9.peg.1348"/>
<dbReference type="InterPro" id="IPR041881">
    <property type="entry name" value="PqqD_sf"/>
</dbReference>
<evidence type="ECO:0008006" key="3">
    <source>
        <dbReference type="Google" id="ProtNLM"/>
    </source>
</evidence>
<dbReference type="HOGENOM" id="CLU_159325_2_3_5"/>
<dbReference type="KEGG" id="rru:Rru_A1281"/>
<reference evidence="1 2" key="1">
    <citation type="journal article" date="2011" name="Stand. Genomic Sci.">
        <title>Complete genome sequence of Rhodospirillum rubrum type strain (S1).</title>
        <authorList>
            <person name="Munk A.C."/>
            <person name="Copeland A."/>
            <person name="Lucas S."/>
            <person name="Lapidus A."/>
            <person name="Del Rio T.G."/>
            <person name="Barry K."/>
            <person name="Detter J.C."/>
            <person name="Hammon N."/>
            <person name="Israni S."/>
            <person name="Pitluck S."/>
            <person name="Brettin T."/>
            <person name="Bruce D."/>
            <person name="Han C."/>
            <person name="Tapia R."/>
            <person name="Gilna P."/>
            <person name="Schmutz J."/>
            <person name="Larimer F."/>
            <person name="Land M."/>
            <person name="Kyrpides N.C."/>
            <person name="Mavromatis K."/>
            <person name="Richardson P."/>
            <person name="Rohde M."/>
            <person name="Goker M."/>
            <person name="Klenk H.P."/>
            <person name="Zhang Y."/>
            <person name="Roberts G.P."/>
            <person name="Reslewic S."/>
            <person name="Schwartz D.C."/>
        </authorList>
    </citation>
    <scope>NUCLEOTIDE SEQUENCE [LARGE SCALE GENOMIC DNA]</scope>
    <source>
        <strain evidence="2">ATCC 11170 / ATH 1.1.1 / DSM 467 / LMG 4362 / NCIMB 8255 / S1</strain>
    </source>
</reference>
<evidence type="ECO:0000313" key="1">
    <source>
        <dbReference type="EMBL" id="ABC22082.1"/>
    </source>
</evidence>